<feature type="signal peptide" evidence="2">
    <location>
        <begin position="1"/>
        <end position="22"/>
    </location>
</feature>
<dbReference type="InterPro" id="IPR013783">
    <property type="entry name" value="Ig-like_fold"/>
</dbReference>
<evidence type="ECO:0000313" key="4">
    <source>
        <dbReference type="EMBL" id="KAG5269524.1"/>
    </source>
</evidence>
<accession>A0AAV6G323</accession>
<organism evidence="4 5">
    <name type="scientific">Alosa alosa</name>
    <name type="common">allis shad</name>
    <dbReference type="NCBI Taxonomy" id="278164"/>
    <lineage>
        <taxon>Eukaryota</taxon>
        <taxon>Metazoa</taxon>
        <taxon>Chordata</taxon>
        <taxon>Craniata</taxon>
        <taxon>Vertebrata</taxon>
        <taxon>Euteleostomi</taxon>
        <taxon>Actinopterygii</taxon>
        <taxon>Neopterygii</taxon>
        <taxon>Teleostei</taxon>
        <taxon>Clupei</taxon>
        <taxon>Clupeiformes</taxon>
        <taxon>Clupeoidei</taxon>
        <taxon>Clupeidae</taxon>
        <taxon>Alosa</taxon>
    </lineage>
</organism>
<evidence type="ECO:0000313" key="5">
    <source>
        <dbReference type="Proteomes" id="UP000823561"/>
    </source>
</evidence>
<comment type="caution">
    <text evidence="4">The sequence shown here is derived from an EMBL/GenBank/DDBJ whole genome shotgun (WGS) entry which is preliminary data.</text>
</comment>
<dbReference type="Proteomes" id="UP000823561">
    <property type="component" value="Chromosome 15"/>
</dbReference>
<dbReference type="SMART" id="SM00409">
    <property type="entry name" value="IG"/>
    <property type="match status" value="1"/>
</dbReference>
<gene>
    <name evidence="4" type="ORF">AALO_G00202980</name>
</gene>
<feature type="chain" id="PRO_5043484642" description="Ig-like domain-containing protein" evidence="2">
    <location>
        <begin position="23"/>
        <end position="281"/>
    </location>
</feature>
<sequence length="281" mass="31530">MGPFLGCYLILTLMYNNWGCCAEECHTVKARRDNKVVSEGRSLLLSCDVQHCGVSGWTGGWGVHKEVTFSFLQASARIHIYNENLSNNSTRLNINFISTNKSDSGAYQCLINWRENGSSNGHVTIVNVTDAHPNLEEQSERRIVSLRVFLLICACISFPLAVALVRCLQRPVSPVVPPRSYFANGQMDRPREPMYAVLGLENVGHKGLSSKYKDHLSCTLPYACSSLSSAGKNPYPKRATKTFLQWVRRSSESKLYKQIVVNLTSTDIWEEMGLQKRFEDG</sequence>
<dbReference type="InterPro" id="IPR007110">
    <property type="entry name" value="Ig-like_dom"/>
</dbReference>
<keyword evidence="2" id="KW-0732">Signal</keyword>
<dbReference type="AlphaFoldDB" id="A0AAV6G323"/>
<dbReference type="EMBL" id="JADWDJ010000015">
    <property type="protein sequence ID" value="KAG5269524.1"/>
    <property type="molecule type" value="Genomic_DNA"/>
</dbReference>
<protein>
    <recommendedName>
        <fullName evidence="3">Ig-like domain-containing protein</fullName>
    </recommendedName>
</protein>
<keyword evidence="1" id="KW-1133">Transmembrane helix</keyword>
<keyword evidence="1" id="KW-0472">Membrane</keyword>
<dbReference type="PROSITE" id="PS50835">
    <property type="entry name" value="IG_LIKE"/>
    <property type="match status" value="1"/>
</dbReference>
<evidence type="ECO:0000256" key="1">
    <source>
        <dbReference type="SAM" id="Phobius"/>
    </source>
</evidence>
<dbReference type="SUPFAM" id="SSF48726">
    <property type="entry name" value="Immunoglobulin"/>
    <property type="match status" value="1"/>
</dbReference>
<dbReference type="Gene3D" id="2.60.40.10">
    <property type="entry name" value="Immunoglobulins"/>
    <property type="match status" value="1"/>
</dbReference>
<name>A0AAV6G323_9TELE</name>
<feature type="domain" description="Ig-like" evidence="3">
    <location>
        <begin position="26"/>
        <end position="129"/>
    </location>
</feature>
<dbReference type="InterPro" id="IPR036179">
    <property type="entry name" value="Ig-like_dom_sf"/>
</dbReference>
<evidence type="ECO:0000259" key="3">
    <source>
        <dbReference type="PROSITE" id="PS50835"/>
    </source>
</evidence>
<keyword evidence="1" id="KW-0812">Transmembrane</keyword>
<evidence type="ECO:0000256" key="2">
    <source>
        <dbReference type="SAM" id="SignalP"/>
    </source>
</evidence>
<reference evidence="4" key="1">
    <citation type="submission" date="2020-10" db="EMBL/GenBank/DDBJ databases">
        <title>Chromosome-scale genome assembly of the Allis shad, Alosa alosa.</title>
        <authorList>
            <person name="Margot Z."/>
            <person name="Christophe K."/>
            <person name="Cabau C."/>
            <person name="Louis A."/>
            <person name="Berthelot C."/>
            <person name="Parey E."/>
            <person name="Roest Crollius H."/>
            <person name="Montfort J."/>
            <person name="Robinson-Rechavi M."/>
            <person name="Bucao C."/>
            <person name="Bouchez O."/>
            <person name="Gislard M."/>
            <person name="Lluch J."/>
            <person name="Milhes M."/>
            <person name="Lampietro C."/>
            <person name="Lopez Roques C."/>
            <person name="Donnadieu C."/>
            <person name="Braasch I."/>
            <person name="Desvignes T."/>
            <person name="Postlethwait J."/>
            <person name="Bobe J."/>
            <person name="Guiguen Y."/>
        </authorList>
    </citation>
    <scope>NUCLEOTIDE SEQUENCE</scope>
    <source>
        <strain evidence="4">M-15738</strain>
        <tissue evidence="4">Blood</tissue>
    </source>
</reference>
<proteinExistence type="predicted"/>
<keyword evidence="5" id="KW-1185">Reference proteome</keyword>
<dbReference type="InterPro" id="IPR003599">
    <property type="entry name" value="Ig_sub"/>
</dbReference>
<feature type="transmembrane region" description="Helical" evidence="1">
    <location>
        <begin position="144"/>
        <end position="165"/>
    </location>
</feature>